<dbReference type="OrthoDB" id="2505969at2759"/>
<name>A0A1B7MEU8_9AGAM</name>
<dbReference type="STRING" id="1314800.A0A1B7MEU8"/>
<organism evidence="1 2">
    <name type="scientific">Rhizopogon vinicolor AM-OR11-026</name>
    <dbReference type="NCBI Taxonomy" id="1314800"/>
    <lineage>
        <taxon>Eukaryota</taxon>
        <taxon>Fungi</taxon>
        <taxon>Dikarya</taxon>
        <taxon>Basidiomycota</taxon>
        <taxon>Agaricomycotina</taxon>
        <taxon>Agaricomycetes</taxon>
        <taxon>Agaricomycetidae</taxon>
        <taxon>Boletales</taxon>
        <taxon>Suillineae</taxon>
        <taxon>Rhizopogonaceae</taxon>
        <taxon>Rhizopogon</taxon>
    </lineage>
</organism>
<dbReference type="EMBL" id="KV449578">
    <property type="protein sequence ID" value="OAX31129.1"/>
    <property type="molecule type" value="Genomic_DNA"/>
</dbReference>
<accession>A0A1B7MEU8</accession>
<gene>
    <name evidence="1" type="ORF">K503DRAFT_704195</name>
</gene>
<dbReference type="InParanoid" id="A0A1B7MEU8"/>
<proteinExistence type="predicted"/>
<reference evidence="1 2" key="1">
    <citation type="submission" date="2016-06" db="EMBL/GenBank/DDBJ databases">
        <title>Comparative genomics of the ectomycorrhizal sister species Rhizopogon vinicolor and Rhizopogon vesiculosus (Basidiomycota: Boletales) reveals a divergence of the mating type B locus.</title>
        <authorList>
            <consortium name="DOE Joint Genome Institute"/>
            <person name="Mujic A.B."/>
            <person name="Kuo A."/>
            <person name="Tritt A."/>
            <person name="Lipzen A."/>
            <person name="Chen C."/>
            <person name="Johnson J."/>
            <person name="Sharma A."/>
            <person name="Barry K."/>
            <person name="Grigoriev I.V."/>
            <person name="Spatafora J.W."/>
        </authorList>
    </citation>
    <scope>NUCLEOTIDE SEQUENCE [LARGE SCALE GENOMIC DNA]</scope>
    <source>
        <strain evidence="1 2">AM-OR11-026</strain>
    </source>
</reference>
<dbReference type="Proteomes" id="UP000092154">
    <property type="component" value="Unassembled WGS sequence"/>
</dbReference>
<evidence type="ECO:0000313" key="2">
    <source>
        <dbReference type="Proteomes" id="UP000092154"/>
    </source>
</evidence>
<protein>
    <recommendedName>
        <fullName evidence="3">CxC1-like cysteine cluster associated with KDZ transposases domain-containing protein</fullName>
    </recommendedName>
</protein>
<evidence type="ECO:0008006" key="3">
    <source>
        <dbReference type="Google" id="ProtNLM"/>
    </source>
</evidence>
<evidence type="ECO:0000313" key="1">
    <source>
        <dbReference type="EMBL" id="OAX31129.1"/>
    </source>
</evidence>
<keyword evidence="2" id="KW-1185">Reference proteome</keyword>
<dbReference type="AlphaFoldDB" id="A0A1B7MEU8"/>
<sequence length="170" mass="19540">MPSVSRDEHPCNADNLILQNIELVDIFSRKCASPQPLPSHKFLNESLIYHGYLGCSPLHPTVAISLHTFATYRQSHRTCPQFSIQAQCKTLCHLHDIPYRPYFKTQFSDTYDVYLEILHHVDSIIKAVLKCNIPDWRLLNSCPCCFYKLEDEGNVAFEWLATIDGNNSLK</sequence>